<dbReference type="Proteomes" id="UP000184268">
    <property type="component" value="Unassembled WGS sequence"/>
</dbReference>
<accession>A0A1M5UB55</accession>
<keyword evidence="2" id="KW-1185">Reference proteome</keyword>
<dbReference type="AlphaFoldDB" id="A0A1M5UB55"/>
<gene>
    <name evidence="1" type="ORF">SAMN02745129_2483</name>
</gene>
<dbReference type="RefSeq" id="WP_067655395.1">
    <property type="nucleotide sequence ID" value="NZ_FQXG01000003.1"/>
</dbReference>
<evidence type="ECO:0000313" key="2">
    <source>
        <dbReference type="Proteomes" id="UP000184268"/>
    </source>
</evidence>
<sequence>MEALRQAQLALNEKTEPLGWGIYECAGVEGDHGPHCCNGQVYQLQAVEGPLDTTESGGMLQCFASDHRAAEHVRLGAHRGDDLCAQTLRLLECLQQNP</sequence>
<protein>
    <submittedName>
        <fullName evidence="1">Uncharacterized protein</fullName>
    </submittedName>
</protein>
<proteinExistence type="predicted"/>
<dbReference type="STRING" id="299255.SAMN02745129_2483"/>
<dbReference type="EMBL" id="FQXG01000003">
    <property type="protein sequence ID" value="SHH60151.1"/>
    <property type="molecule type" value="Genomic_DNA"/>
</dbReference>
<evidence type="ECO:0000313" key="1">
    <source>
        <dbReference type="EMBL" id="SHH60151.1"/>
    </source>
</evidence>
<name>A0A1M5UB55_9GAMM</name>
<organism evidence="1 2">
    <name type="scientific">Ferrimonas marina</name>
    <dbReference type="NCBI Taxonomy" id="299255"/>
    <lineage>
        <taxon>Bacteria</taxon>
        <taxon>Pseudomonadati</taxon>
        <taxon>Pseudomonadota</taxon>
        <taxon>Gammaproteobacteria</taxon>
        <taxon>Alteromonadales</taxon>
        <taxon>Ferrimonadaceae</taxon>
        <taxon>Ferrimonas</taxon>
    </lineage>
</organism>
<reference evidence="1 2" key="1">
    <citation type="submission" date="2016-11" db="EMBL/GenBank/DDBJ databases">
        <authorList>
            <person name="Jaros S."/>
            <person name="Januszkiewicz K."/>
            <person name="Wedrychowicz H."/>
        </authorList>
    </citation>
    <scope>NUCLEOTIDE SEQUENCE [LARGE SCALE GENOMIC DNA]</scope>
    <source>
        <strain evidence="1 2">DSM 16917</strain>
    </source>
</reference>